<evidence type="ECO:0000313" key="3">
    <source>
        <dbReference type="EMBL" id="KMM36733.1"/>
    </source>
</evidence>
<dbReference type="InterPro" id="IPR001296">
    <property type="entry name" value="Glyco_trans_1"/>
</dbReference>
<dbReference type="OrthoDB" id="9811902at2"/>
<accession>A0A0J6CU65</accession>
<sequence length="394" mass="44615">MKIMVHDYGGYSFPIQLSRALSQRGHEVRHVFSKSVLSPQGSLQRKEGDPDHLSFEGISLSAVIEKQSYLKRRQQEIEYGRLLVEEVKRWKPDVVLSGNTPLDTQKLLLKQCHATETKFIFWIQDLYGVAVDRILRKKIPVIGSLIGRYYVNLERSLLRKSKEIVLITEDFKQQMKDWKVQEENLHVIENWAPIEDLPLRSKRNEWSIEHGLHESKCIVYSGTLGMKHNPSLLLDLAVRFKEQSDVKVVVVSEGAGADWLKQQKEKLGLQNLLILGFQPFDQVANVLGTADLLVAVLEPDAGAFSVPSKVLTYHCAGKPMLLSVPRTNLAAKIVTRQESGKVVEPFEADEFVKQAELLISNDVALKKMGINARAYAEEAFDITRITDKFESVIG</sequence>
<dbReference type="Pfam" id="PF00534">
    <property type="entry name" value="Glycos_transf_1"/>
    <property type="match status" value="1"/>
</dbReference>
<dbReference type="AlphaFoldDB" id="A0A0J6CU65"/>
<protein>
    <recommendedName>
        <fullName evidence="5">Glycosyltransferase subfamily 4-like N-terminal domain-containing protein</fullName>
    </recommendedName>
</protein>
<comment type="caution">
    <text evidence="3">The sequence shown here is derived from an EMBL/GenBank/DDBJ whole genome shotgun (WGS) entry which is preliminary data.</text>
</comment>
<dbReference type="RefSeq" id="WP_048311444.1">
    <property type="nucleotide sequence ID" value="NZ_CP119526.1"/>
</dbReference>
<dbReference type="Proteomes" id="UP000035996">
    <property type="component" value="Unassembled WGS sequence"/>
</dbReference>
<evidence type="ECO:0000259" key="1">
    <source>
        <dbReference type="Pfam" id="PF00534"/>
    </source>
</evidence>
<organism evidence="3 4">
    <name type="scientific">Guptibacillus hwajinpoensis</name>
    <dbReference type="NCBI Taxonomy" id="208199"/>
    <lineage>
        <taxon>Bacteria</taxon>
        <taxon>Bacillati</taxon>
        <taxon>Bacillota</taxon>
        <taxon>Bacilli</taxon>
        <taxon>Bacillales</taxon>
        <taxon>Guptibacillaceae</taxon>
        <taxon>Guptibacillus</taxon>
    </lineage>
</organism>
<name>A0A0J6CU65_9BACL</name>
<proteinExistence type="predicted"/>
<dbReference type="InterPro" id="IPR028098">
    <property type="entry name" value="Glyco_trans_4-like_N"/>
</dbReference>
<dbReference type="PANTHER" id="PTHR12526:SF638">
    <property type="entry name" value="SPORE COAT PROTEIN SA"/>
    <property type="match status" value="1"/>
</dbReference>
<dbReference type="Pfam" id="PF13439">
    <property type="entry name" value="Glyco_transf_4"/>
    <property type="match status" value="1"/>
</dbReference>
<evidence type="ECO:0000259" key="2">
    <source>
        <dbReference type="Pfam" id="PF13439"/>
    </source>
</evidence>
<dbReference type="SUPFAM" id="SSF53756">
    <property type="entry name" value="UDP-Glycosyltransferase/glycogen phosphorylase"/>
    <property type="match status" value="1"/>
</dbReference>
<gene>
    <name evidence="3" type="ORF">AB986_12385</name>
</gene>
<evidence type="ECO:0000313" key="4">
    <source>
        <dbReference type="Proteomes" id="UP000035996"/>
    </source>
</evidence>
<reference evidence="3" key="1">
    <citation type="submission" date="2015-06" db="EMBL/GenBank/DDBJ databases">
        <authorList>
            <person name="Liu B."/>
            <person name="Wang J."/>
            <person name="Zhu Y."/>
            <person name="Liu G."/>
            <person name="Chen Q."/>
            <person name="Zheng C."/>
            <person name="Che J."/>
            <person name="Ge C."/>
            <person name="Shi H."/>
            <person name="Pan Z."/>
            <person name="Liu X."/>
        </authorList>
    </citation>
    <scope>NUCLEOTIDE SEQUENCE [LARGE SCALE GENOMIC DNA]</scope>
    <source>
        <strain evidence="3">DSM 16346</strain>
    </source>
</reference>
<feature type="domain" description="Glycosyl transferase family 1" evidence="1">
    <location>
        <begin position="204"/>
        <end position="373"/>
    </location>
</feature>
<evidence type="ECO:0008006" key="5">
    <source>
        <dbReference type="Google" id="ProtNLM"/>
    </source>
</evidence>
<dbReference type="STRING" id="157733.AB986_12385"/>
<dbReference type="Gene3D" id="3.40.50.2000">
    <property type="entry name" value="Glycogen Phosphorylase B"/>
    <property type="match status" value="2"/>
</dbReference>
<feature type="domain" description="Glycosyltransferase subfamily 4-like N-terminal" evidence="2">
    <location>
        <begin position="16"/>
        <end position="191"/>
    </location>
</feature>
<keyword evidence="4" id="KW-1185">Reference proteome</keyword>
<dbReference type="GO" id="GO:0016757">
    <property type="term" value="F:glycosyltransferase activity"/>
    <property type="evidence" value="ECO:0007669"/>
    <property type="project" value="InterPro"/>
</dbReference>
<dbReference type="CDD" id="cd03794">
    <property type="entry name" value="GT4_WbuB-like"/>
    <property type="match status" value="1"/>
</dbReference>
<dbReference type="EMBL" id="LELK01000004">
    <property type="protein sequence ID" value="KMM36733.1"/>
    <property type="molecule type" value="Genomic_DNA"/>
</dbReference>
<dbReference type="PANTHER" id="PTHR12526">
    <property type="entry name" value="GLYCOSYLTRANSFERASE"/>
    <property type="match status" value="1"/>
</dbReference>